<dbReference type="InterPro" id="IPR000873">
    <property type="entry name" value="AMP-dep_synth/lig_dom"/>
</dbReference>
<dbReference type="SUPFAM" id="SSF56801">
    <property type="entry name" value="Acetyl-CoA synthetase-like"/>
    <property type="match status" value="1"/>
</dbReference>
<evidence type="ECO:0000313" key="4">
    <source>
        <dbReference type="Proteomes" id="UP000838100"/>
    </source>
</evidence>
<feature type="domain" description="AMP-dependent synthetase/ligase" evidence="1">
    <location>
        <begin position="19"/>
        <end position="373"/>
    </location>
</feature>
<dbReference type="Proteomes" id="UP000838100">
    <property type="component" value="Unassembled WGS sequence"/>
</dbReference>
<gene>
    <name evidence="3" type="ORF">SIN8267_02232</name>
</gene>
<dbReference type="InterPro" id="IPR020845">
    <property type="entry name" value="AMP-binding_CS"/>
</dbReference>
<reference evidence="3" key="1">
    <citation type="submission" date="2021-12" db="EMBL/GenBank/DDBJ databases">
        <authorList>
            <person name="Rodrigo-Torres L."/>
            <person name="Arahal R. D."/>
            <person name="Lucena T."/>
        </authorList>
    </citation>
    <scope>NUCLEOTIDE SEQUENCE</scope>
    <source>
        <strain evidence="3">CECT 8267</strain>
    </source>
</reference>
<evidence type="ECO:0000259" key="1">
    <source>
        <dbReference type="Pfam" id="PF00501"/>
    </source>
</evidence>
<keyword evidence="4" id="KW-1185">Reference proteome</keyword>
<name>A0ABM9AFY0_9GAMM</name>
<dbReference type="Pfam" id="PF00501">
    <property type="entry name" value="AMP-binding"/>
    <property type="match status" value="1"/>
</dbReference>
<dbReference type="InterPro" id="IPR050237">
    <property type="entry name" value="ATP-dep_AMP-bd_enzyme"/>
</dbReference>
<dbReference type="PROSITE" id="PS00455">
    <property type="entry name" value="AMP_BINDING"/>
    <property type="match status" value="1"/>
</dbReference>
<dbReference type="PANTHER" id="PTHR43767">
    <property type="entry name" value="LONG-CHAIN-FATTY-ACID--COA LIGASE"/>
    <property type="match status" value="1"/>
</dbReference>
<organism evidence="3 4">
    <name type="scientific">Sinobacterium norvegicum</name>
    <dbReference type="NCBI Taxonomy" id="1641715"/>
    <lineage>
        <taxon>Bacteria</taxon>
        <taxon>Pseudomonadati</taxon>
        <taxon>Pseudomonadota</taxon>
        <taxon>Gammaproteobacteria</taxon>
        <taxon>Cellvibrionales</taxon>
        <taxon>Spongiibacteraceae</taxon>
        <taxon>Sinobacterium</taxon>
    </lineage>
</organism>
<keyword evidence="3" id="KW-0436">Ligase</keyword>
<dbReference type="Gene3D" id="3.40.50.12780">
    <property type="entry name" value="N-terminal domain of ligase-like"/>
    <property type="match status" value="1"/>
</dbReference>
<accession>A0ABM9AFY0</accession>
<feature type="domain" description="AMP-binding enzyme C-terminal" evidence="2">
    <location>
        <begin position="444"/>
        <end position="521"/>
    </location>
</feature>
<dbReference type="InterPro" id="IPR045851">
    <property type="entry name" value="AMP-bd_C_sf"/>
</dbReference>
<evidence type="ECO:0000313" key="3">
    <source>
        <dbReference type="EMBL" id="CAH0992116.1"/>
    </source>
</evidence>
<protein>
    <submittedName>
        <fullName evidence="3">Long-chain-fatty-acid--CoA/3-oxocholest-4-en-26-oate--CoA ligase</fullName>
        <ecNumber evidence="3">6.2.1.3</ecNumber>
    </submittedName>
</protein>
<dbReference type="EC" id="6.2.1.3" evidence="3"/>
<dbReference type="GO" id="GO:0004467">
    <property type="term" value="F:long-chain fatty acid-CoA ligase activity"/>
    <property type="evidence" value="ECO:0007669"/>
    <property type="project" value="UniProtKB-EC"/>
</dbReference>
<dbReference type="EMBL" id="CAKLPX010000002">
    <property type="protein sequence ID" value="CAH0992116.1"/>
    <property type="molecule type" value="Genomic_DNA"/>
</dbReference>
<comment type="caution">
    <text evidence="3">The sequence shown here is derived from an EMBL/GenBank/DDBJ whole genome shotgun (WGS) entry which is preliminary data.</text>
</comment>
<dbReference type="InterPro" id="IPR025110">
    <property type="entry name" value="AMP-bd_C"/>
</dbReference>
<dbReference type="RefSeq" id="WP_237444810.1">
    <property type="nucleotide sequence ID" value="NZ_CAKLPX010000002.1"/>
</dbReference>
<dbReference type="InterPro" id="IPR042099">
    <property type="entry name" value="ANL_N_sf"/>
</dbReference>
<evidence type="ECO:0000259" key="2">
    <source>
        <dbReference type="Pfam" id="PF13193"/>
    </source>
</evidence>
<dbReference type="PANTHER" id="PTHR43767:SF1">
    <property type="entry name" value="NONRIBOSOMAL PEPTIDE SYNTHASE PES1 (EUROFUNG)-RELATED"/>
    <property type="match status" value="1"/>
</dbReference>
<dbReference type="Gene3D" id="3.30.300.30">
    <property type="match status" value="1"/>
</dbReference>
<proteinExistence type="predicted"/>
<sequence length="547" mass="60190">MSWNYSEAVDRIGLGPMAERTALIHEQQTYTFAELRRRARSIGAWLQDKGLKKHSHVGHYLRNTNAYLEVFFGSGLIGCAHVNINYRYQQQELEHLCHSLDVEVLVYATEFAKQVAEIKPQLNKTIAYVEVTEDGADPVNDFAVSLDDIYLYRADDLVTDTASDNQIIIATGGTTGMPKGTQWEHTGLWHKMKVWGIGAMAATALTDAPDTLDDYLTLLQTQPASKPLLPLCPLMHGTGLMMAICALAQGSPVVTTGIKRFDADHCLNLIKQHQVGSLVIVGDAFALPLLESIEARDDGCFDSVQSLISSGAILSDQSRTRFIQQNPDLVLLDTLGSSETSGFALTTEQAGVFLPMPTTKIFDDNLVEVAPGSDTIGIAYAGGYIPIGYYNEPEKTAATFIKINGERFVKTGDRCTVRKDGLLALLGRDNSVINTGGEKVYTIEVEQLLIRHQTISDALLIGLPHPRFGKMVVAVVEGGELTNDNLDVAALQHYLRKNLADYKVPKKIYAIDSMQRFANGKVDYKMITDFAARCLEQYQPAPGRENN</sequence>
<dbReference type="Pfam" id="PF13193">
    <property type="entry name" value="AMP-binding_C"/>
    <property type="match status" value="1"/>
</dbReference>